<keyword evidence="4" id="KW-1185">Reference proteome</keyword>
<dbReference type="InterPro" id="IPR010734">
    <property type="entry name" value="Copine_C"/>
</dbReference>
<dbReference type="EMBL" id="VJMH01005527">
    <property type="protein sequence ID" value="KAF0694981.1"/>
    <property type="molecule type" value="Genomic_DNA"/>
</dbReference>
<reference evidence="3 4" key="1">
    <citation type="submission" date="2019-03" db="EMBL/GenBank/DDBJ databases">
        <authorList>
            <person name="Gaulin E."/>
            <person name="Dumas B."/>
        </authorList>
    </citation>
    <scope>NUCLEOTIDE SEQUENCE [LARGE SCALE GENOMIC DNA]</scope>
    <source>
        <strain evidence="3">CBS 568.67</strain>
    </source>
</reference>
<evidence type="ECO:0000313" key="3">
    <source>
        <dbReference type="EMBL" id="VFT90994.1"/>
    </source>
</evidence>
<sequence>MGNSKSKDAKTKGKRFKAIPDSYESYDDLTQALRKAGLESSNLVLGIDYTKSNTWTGKRTFNGKCLHEISSNPRFMNQYQHVIFILGRTLEAFDDDKLIPVFGFGDATTGGTLCFPFLPDNQVCHGFQQVLDRYIQITPGISLAGPTNFAPVIQAAITQCQASRGYTILIIVADGEVTSVEETMNAIVEASNYPLLIIMVGVGDGPWDMMMHFDDKLPARRFDNFQFVDYHKTMAWNKKNPDVGFATAALMEIPEQYKLIRQLGLL</sequence>
<organism evidence="3 4">
    <name type="scientific">Aphanomyces stellatus</name>
    <dbReference type="NCBI Taxonomy" id="120398"/>
    <lineage>
        <taxon>Eukaryota</taxon>
        <taxon>Sar</taxon>
        <taxon>Stramenopiles</taxon>
        <taxon>Oomycota</taxon>
        <taxon>Saprolegniomycetes</taxon>
        <taxon>Saprolegniales</taxon>
        <taxon>Verrucalvaceae</taxon>
        <taxon>Aphanomyces</taxon>
    </lineage>
</organism>
<dbReference type="InterPro" id="IPR002035">
    <property type="entry name" value="VWF_A"/>
</dbReference>
<dbReference type="SUPFAM" id="SSF53300">
    <property type="entry name" value="vWA-like"/>
    <property type="match status" value="1"/>
</dbReference>
<gene>
    <name evidence="3" type="primary">Aste57867_14169</name>
    <name evidence="2" type="ORF">As57867_014118</name>
    <name evidence="3" type="ORF">ASTE57867_14169</name>
</gene>
<dbReference type="GO" id="GO:0005634">
    <property type="term" value="C:nucleus"/>
    <property type="evidence" value="ECO:0007669"/>
    <property type="project" value="TreeGrafter"/>
</dbReference>
<evidence type="ECO:0000313" key="4">
    <source>
        <dbReference type="Proteomes" id="UP000332933"/>
    </source>
</evidence>
<dbReference type="InterPro" id="IPR052079">
    <property type="entry name" value="E3_ligase/Copine_domain"/>
</dbReference>
<evidence type="ECO:0000313" key="2">
    <source>
        <dbReference type="EMBL" id="KAF0694981.1"/>
    </source>
</evidence>
<dbReference type="GO" id="GO:0004842">
    <property type="term" value="F:ubiquitin-protein transferase activity"/>
    <property type="evidence" value="ECO:0007669"/>
    <property type="project" value="TreeGrafter"/>
</dbReference>
<evidence type="ECO:0000259" key="1">
    <source>
        <dbReference type="SMART" id="SM00327"/>
    </source>
</evidence>
<dbReference type="OrthoDB" id="5855668at2759"/>
<name>A0A485L0P4_9STRA</name>
<proteinExistence type="predicted"/>
<dbReference type="PANTHER" id="PTHR45751:SF11">
    <property type="entry name" value="COPINE FAMILY PROTEIN 2"/>
    <property type="match status" value="1"/>
</dbReference>
<accession>A0A485L0P4</accession>
<dbReference type="SMART" id="SM00327">
    <property type="entry name" value="VWA"/>
    <property type="match status" value="1"/>
</dbReference>
<dbReference type="EMBL" id="CAADRA010005548">
    <property type="protein sequence ID" value="VFT90994.1"/>
    <property type="molecule type" value="Genomic_DNA"/>
</dbReference>
<reference evidence="2" key="2">
    <citation type="submission" date="2019-06" db="EMBL/GenBank/DDBJ databases">
        <title>Genomics analysis of Aphanomyces spp. identifies a new class of oomycete effector associated with host adaptation.</title>
        <authorList>
            <person name="Gaulin E."/>
        </authorList>
    </citation>
    <scope>NUCLEOTIDE SEQUENCE</scope>
    <source>
        <strain evidence="2">CBS 578.67</strain>
    </source>
</reference>
<dbReference type="Proteomes" id="UP000332933">
    <property type="component" value="Unassembled WGS sequence"/>
</dbReference>
<protein>
    <submittedName>
        <fullName evidence="3">Aste57867_14169 protein</fullName>
    </submittedName>
</protein>
<dbReference type="AlphaFoldDB" id="A0A485L0P4"/>
<dbReference type="GO" id="GO:0016567">
    <property type="term" value="P:protein ubiquitination"/>
    <property type="evidence" value="ECO:0007669"/>
    <property type="project" value="TreeGrafter"/>
</dbReference>
<dbReference type="PANTHER" id="PTHR45751">
    <property type="entry name" value="COPINE FAMILY PROTEIN 1"/>
    <property type="match status" value="1"/>
</dbReference>
<dbReference type="Pfam" id="PF07002">
    <property type="entry name" value="Copine"/>
    <property type="match status" value="1"/>
</dbReference>
<dbReference type="InterPro" id="IPR036465">
    <property type="entry name" value="vWFA_dom_sf"/>
</dbReference>
<feature type="domain" description="VWFA" evidence="1">
    <location>
        <begin position="40"/>
        <end position="232"/>
    </location>
</feature>